<dbReference type="OrthoDB" id="9770517at2"/>
<keyword evidence="2" id="KW-0472">Membrane</keyword>
<keyword evidence="2" id="KW-0812">Transmembrane</keyword>
<dbReference type="Gene3D" id="2.20.200.10">
    <property type="entry name" value="Outer membrane efflux proteins (OEP)"/>
    <property type="match status" value="1"/>
</dbReference>
<keyword evidence="2" id="KW-0732">Signal</keyword>
<dbReference type="RefSeq" id="WP_066410026.1">
    <property type="nucleotide sequence ID" value="NZ_FKBS01000012.1"/>
</dbReference>
<evidence type="ECO:0000313" key="5">
    <source>
        <dbReference type="EMBL" id="SAI07309.1"/>
    </source>
</evidence>
<dbReference type="Proteomes" id="UP000077037">
    <property type="component" value="Unassembled WGS sequence"/>
</dbReference>
<proteinExistence type="inferred from homology"/>
<keyword evidence="2" id="KW-1134">Transmembrane beta strand</keyword>
<comment type="subcellular location">
    <subcellularLocation>
        <location evidence="2">Cell membrane</location>
        <topology evidence="2">Lipid-anchor</topology>
    </subcellularLocation>
</comment>
<keyword evidence="2" id="KW-0449">Lipoprotein</keyword>
<feature type="region of interest" description="Disordered" evidence="4">
    <location>
        <begin position="518"/>
        <end position="558"/>
    </location>
</feature>
<protein>
    <submittedName>
        <fullName evidence="5">Outer membrane efflux protein</fullName>
    </submittedName>
</protein>
<evidence type="ECO:0000313" key="6">
    <source>
        <dbReference type="Proteomes" id="UP000077037"/>
    </source>
</evidence>
<name>A0A157MFI1_9BORD</name>
<sequence>MILSSSIPFRGAAVGLAITGLAVSLAACTVGPDFQAPDPQAPEQYNDARRSAVDGSAAASRVTMQSEPDPHWWRAFNDPVLDSLIERAVASNLTLRMAVLRIAQGRAQTQITSAAGLPSISATASYNRQLLGLKGLLESQDGSGKIKQAVGDENADKVDGALDSLNRPVGLFQVGFDASWELDLFGRVRRAAEASEAQTQQAIESRNDALVSLQAEVAQTYAQLRGAQAQRQVLDAQLDSARQTLDLTRSRQQSGLTSEMDVANQAGQVAQLESQLPVTEVQAQQARNGLAVLLGLPPGALDQELAAPAAVPAVPPEVPVGLPASLARRRPDVRQAEATLHAATAQIGASMAQMFPDISLSGQFGSRATDADYLGRWASRFWSVGPSVSLPLFQGGRLVANVRLARAQQAEAALNYRQTVLDALRDVENALVAYRRDQAQREALQRAVSEAERAHGLALDAYRGGLGSFLDVLSAETRAQQARQSWVRSNLQVTTDLVAVYKALGGGWQDDASAQAALPPVGTVGNAGQGAPQPETPRTQARQADLRQTAAPPAGARP</sequence>
<dbReference type="GO" id="GO:0015562">
    <property type="term" value="F:efflux transmembrane transporter activity"/>
    <property type="evidence" value="ECO:0007669"/>
    <property type="project" value="InterPro"/>
</dbReference>
<accession>A0A157MFI1</accession>
<dbReference type="InterPro" id="IPR003423">
    <property type="entry name" value="OMP_efflux"/>
</dbReference>
<dbReference type="SUPFAM" id="SSF56954">
    <property type="entry name" value="Outer membrane efflux proteins (OEP)"/>
    <property type="match status" value="1"/>
</dbReference>
<dbReference type="NCBIfam" id="TIGR01845">
    <property type="entry name" value="outer_NodT"/>
    <property type="match status" value="1"/>
</dbReference>
<keyword evidence="2" id="KW-0564">Palmitate</keyword>
<feature type="signal peptide" evidence="2">
    <location>
        <begin position="1"/>
        <end position="26"/>
    </location>
</feature>
<comment type="similarity">
    <text evidence="1 2">Belongs to the outer membrane factor (OMF) (TC 1.B.17) family.</text>
</comment>
<evidence type="ECO:0000256" key="4">
    <source>
        <dbReference type="SAM" id="MobiDB-lite"/>
    </source>
</evidence>
<dbReference type="GO" id="GO:0005886">
    <property type="term" value="C:plasma membrane"/>
    <property type="evidence" value="ECO:0007669"/>
    <property type="project" value="UniProtKB-SubCell"/>
</dbReference>
<dbReference type="Pfam" id="PF02321">
    <property type="entry name" value="OEP"/>
    <property type="match status" value="2"/>
</dbReference>
<dbReference type="AlphaFoldDB" id="A0A157MFI1"/>
<evidence type="ECO:0000256" key="2">
    <source>
        <dbReference type="RuleBase" id="RU362097"/>
    </source>
</evidence>
<feature type="chain" id="PRO_5007359724" evidence="2">
    <location>
        <begin position="27"/>
        <end position="558"/>
    </location>
</feature>
<dbReference type="EMBL" id="FKBS01000012">
    <property type="protein sequence ID" value="SAI07309.1"/>
    <property type="molecule type" value="Genomic_DNA"/>
</dbReference>
<evidence type="ECO:0000256" key="3">
    <source>
        <dbReference type="SAM" id="Coils"/>
    </source>
</evidence>
<feature type="coiled-coil region" evidence="3">
    <location>
        <begin position="210"/>
        <end position="244"/>
    </location>
</feature>
<evidence type="ECO:0000256" key="1">
    <source>
        <dbReference type="ARBA" id="ARBA00007613"/>
    </source>
</evidence>
<reference evidence="5 6" key="1">
    <citation type="submission" date="2016-03" db="EMBL/GenBank/DDBJ databases">
        <authorList>
            <consortium name="Pathogen Informatics"/>
        </authorList>
    </citation>
    <scope>NUCLEOTIDE SEQUENCE [LARGE SCALE GENOMIC DNA]</scope>
    <source>
        <strain evidence="5 6">NCTC13364</strain>
    </source>
</reference>
<feature type="region of interest" description="Disordered" evidence="4">
    <location>
        <begin position="37"/>
        <end position="64"/>
    </location>
</feature>
<dbReference type="Gene3D" id="1.20.1600.10">
    <property type="entry name" value="Outer membrane efflux proteins (OEP)"/>
    <property type="match status" value="1"/>
</dbReference>
<dbReference type="PANTHER" id="PTHR30203:SF25">
    <property type="entry name" value="OUTER MEMBRANE PROTEIN-RELATED"/>
    <property type="match status" value="1"/>
</dbReference>
<dbReference type="InterPro" id="IPR010131">
    <property type="entry name" value="MdtP/NodT-like"/>
</dbReference>
<gene>
    <name evidence="5" type="primary">ttgC_3</name>
    <name evidence="5" type="ORF">SAMEA1982600_01206</name>
</gene>
<keyword evidence="3" id="KW-0175">Coiled coil</keyword>
<organism evidence="5 6">
    <name type="scientific">Bordetella ansorpii</name>
    <dbReference type="NCBI Taxonomy" id="288768"/>
    <lineage>
        <taxon>Bacteria</taxon>
        <taxon>Pseudomonadati</taxon>
        <taxon>Pseudomonadota</taxon>
        <taxon>Betaproteobacteria</taxon>
        <taxon>Burkholderiales</taxon>
        <taxon>Alcaligenaceae</taxon>
        <taxon>Bordetella</taxon>
    </lineage>
</organism>
<dbReference type="PANTHER" id="PTHR30203">
    <property type="entry name" value="OUTER MEMBRANE CATION EFFLUX PROTEIN"/>
    <property type="match status" value="1"/>
</dbReference>